<sequence>MDFDQKIERIEGKRLQSPIYKLELNLYSDGSNGRKNNPLSLFEPDC</sequence>
<name>U5C1I9_9BACT</name>
<dbReference type="EMBL" id="AWXR01000034">
    <property type="protein sequence ID" value="ERM82032.1"/>
    <property type="molecule type" value="Genomic_DNA"/>
</dbReference>
<keyword evidence="2" id="KW-1185">Reference proteome</keyword>
<protein>
    <submittedName>
        <fullName evidence="1">Uncharacterized protein</fullName>
    </submittedName>
</protein>
<evidence type="ECO:0000313" key="2">
    <source>
        <dbReference type="Proteomes" id="UP000016843"/>
    </source>
</evidence>
<dbReference type="Proteomes" id="UP000016843">
    <property type="component" value="Unassembled WGS sequence"/>
</dbReference>
<gene>
    <name evidence="1" type="ORF">P872_08620</name>
</gene>
<dbReference type="AlphaFoldDB" id="U5C1I9"/>
<accession>U5C1I9</accession>
<evidence type="ECO:0000313" key="1">
    <source>
        <dbReference type="EMBL" id="ERM82032.1"/>
    </source>
</evidence>
<comment type="caution">
    <text evidence="1">The sequence shown here is derived from an EMBL/GenBank/DDBJ whole genome shotgun (WGS) entry which is preliminary data.</text>
</comment>
<organism evidence="1 2">
    <name type="scientific">Rhodonellum psychrophilum GCM71 = DSM 17998</name>
    <dbReference type="NCBI Taxonomy" id="1123057"/>
    <lineage>
        <taxon>Bacteria</taxon>
        <taxon>Pseudomonadati</taxon>
        <taxon>Bacteroidota</taxon>
        <taxon>Cytophagia</taxon>
        <taxon>Cytophagales</taxon>
        <taxon>Cytophagaceae</taxon>
        <taxon>Rhodonellum</taxon>
    </lineage>
</organism>
<reference evidence="1 2" key="1">
    <citation type="journal article" date="2013" name="Genome Announc.">
        <title>Draft Genome Sequence of the Psychrophilic and Alkaliphilic Rhodonellum psychrophilum Strain GCM71T.</title>
        <authorList>
            <person name="Hauptmann A.L."/>
            <person name="Glaring M.A."/>
            <person name="Hallin P.F."/>
            <person name="Prieme A."/>
            <person name="Stougaard P."/>
        </authorList>
    </citation>
    <scope>NUCLEOTIDE SEQUENCE [LARGE SCALE GENOMIC DNA]</scope>
    <source>
        <strain evidence="1 2">GCM71</strain>
    </source>
</reference>
<proteinExistence type="predicted"/>